<dbReference type="InterPro" id="IPR053203">
    <property type="entry name" value="Cisplatin_resist-associated"/>
</dbReference>
<proteinExistence type="predicted"/>
<protein>
    <submittedName>
        <fullName evidence="2">Uncharacterized protein</fullName>
    </submittedName>
</protein>
<dbReference type="InterPro" id="IPR022024">
    <property type="entry name" value="DUF3602"/>
</dbReference>
<feature type="compositionally biased region" description="Polar residues" evidence="1">
    <location>
        <begin position="28"/>
        <end position="38"/>
    </location>
</feature>
<dbReference type="PANTHER" id="PTHR34693">
    <property type="entry name" value="PROTEIN PAR32"/>
    <property type="match status" value="1"/>
</dbReference>
<feature type="compositionally biased region" description="Basic and acidic residues" evidence="1">
    <location>
        <begin position="100"/>
        <end position="117"/>
    </location>
</feature>
<organism evidence="2 3">
    <name type="scientific">Zymoseptoria tritici (strain ST99CH_3D7)</name>
    <dbReference type="NCBI Taxonomy" id="1276538"/>
    <lineage>
        <taxon>Eukaryota</taxon>
        <taxon>Fungi</taxon>
        <taxon>Dikarya</taxon>
        <taxon>Ascomycota</taxon>
        <taxon>Pezizomycotina</taxon>
        <taxon>Dothideomycetes</taxon>
        <taxon>Dothideomycetidae</taxon>
        <taxon>Mycosphaerellales</taxon>
        <taxon>Mycosphaerellaceae</taxon>
        <taxon>Zymoseptoria</taxon>
    </lineage>
</organism>
<feature type="region of interest" description="Disordered" evidence="1">
    <location>
        <begin position="1"/>
        <end position="44"/>
    </location>
</feature>
<dbReference type="EMBL" id="LT853696">
    <property type="protein sequence ID" value="SMQ50725.1"/>
    <property type="molecule type" value="Genomic_DNA"/>
</dbReference>
<evidence type="ECO:0000313" key="3">
    <source>
        <dbReference type="Proteomes" id="UP000215127"/>
    </source>
</evidence>
<dbReference type="Pfam" id="PF12223">
    <property type="entry name" value="DUF3602"/>
    <property type="match status" value="1"/>
</dbReference>
<dbReference type="AlphaFoldDB" id="A0A1X7RTK1"/>
<accession>A0A1X7RTK1</accession>
<evidence type="ECO:0000256" key="1">
    <source>
        <dbReference type="SAM" id="MobiDB-lite"/>
    </source>
</evidence>
<keyword evidence="3" id="KW-1185">Reference proteome</keyword>
<name>A0A1X7RTK1_ZYMT9</name>
<dbReference type="Proteomes" id="UP000215127">
    <property type="component" value="Chromosome 5"/>
</dbReference>
<feature type="region of interest" description="Disordered" evidence="1">
    <location>
        <begin position="80"/>
        <end position="193"/>
    </location>
</feature>
<evidence type="ECO:0000313" key="2">
    <source>
        <dbReference type="EMBL" id="SMQ50725.1"/>
    </source>
</evidence>
<feature type="compositionally biased region" description="Basic and acidic residues" evidence="1">
    <location>
        <begin position="142"/>
        <end position="193"/>
    </location>
</feature>
<sequence length="193" mass="20924">MAEIVGRSRRCCQQRGERHSFRSPPIPLSNTLQSQHPTMSARGGAGNILAASQQKAHTFTDLEANAPLSEHVTTVPFDTNREYAHSGRGGAGNYYSPKDLSQKGEFDVSERKEKDESVAVPGSAPVKVGRGGAGNFTFGKSGEGEEEKRRKEEEEKGKVVDIEREVEEGVGKLQMPEKAKLAGGERDLVNSAE</sequence>
<reference evidence="2 3" key="1">
    <citation type="submission" date="2016-06" db="EMBL/GenBank/DDBJ databases">
        <authorList>
            <person name="Kjaerup R.B."/>
            <person name="Dalgaard T.S."/>
            <person name="Juul-Madsen H.R."/>
        </authorList>
    </citation>
    <scope>NUCLEOTIDE SEQUENCE [LARGE SCALE GENOMIC DNA]</scope>
</reference>
<dbReference type="PANTHER" id="PTHR34693:SF5">
    <property type="match status" value="1"/>
</dbReference>
<gene>
    <name evidence="2" type="ORF">ZT3D7_G5878</name>
</gene>